<dbReference type="Proteomes" id="UP001177021">
    <property type="component" value="Unassembled WGS sequence"/>
</dbReference>
<comment type="caution">
    <text evidence="1">The sequence shown here is derived from an EMBL/GenBank/DDBJ whole genome shotgun (WGS) entry which is preliminary data.</text>
</comment>
<evidence type="ECO:0000313" key="2">
    <source>
        <dbReference type="Proteomes" id="UP001177021"/>
    </source>
</evidence>
<evidence type="ECO:0000313" key="1">
    <source>
        <dbReference type="EMBL" id="CAJ2638295.1"/>
    </source>
</evidence>
<dbReference type="EMBL" id="CASHSV030000013">
    <property type="protein sequence ID" value="CAJ2638295.1"/>
    <property type="molecule type" value="Genomic_DNA"/>
</dbReference>
<accession>A0ACB0J1N1</accession>
<sequence>MPEISKQPPPKMHDRMSPHLSPRQQRQVLPHVAPHQQRWQRPRFIPRPRSRYHSWRCHHCGRKGHIRPYCYKLYGYPSEIPQEPDQSITKTKMEWKQKDDATNTKEYTAESSGKEALEYAGLMKTVVGLDKCFDRLVKEFLINVAENCNDPRSPEYRQVFVRGKCVSFSPIVINQYLQRDSEEVAPLKVTDNEVCKVLTGGKIKVWPSKAKLAATSLSPFYAVLNRIAAHNWVPTTHSGDVARGLGRFIYAVGTKAKFDYGSYFFQETLSHALTYAVEKPVALPTLLCNIILEQHPDILRSTDVPCKRKGVLVIEQRLLDGTNVAAGVGTSVQTGVLSRKQMIADLTETSRALEARKLKIDRVIEALKAEEAAEMAEGEPNGQEGEEASESEDGSEDVMEDSDESSSI</sequence>
<keyword evidence="2" id="KW-1185">Reference proteome</keyword>
<gene>
    <name evidence="1" type="ORF">MILVUS5_LOCUS8529</name>
</gene>
<proteinExistence type="predicted"/>
<reference evidence="1" key="1">
    <citation type="submission" date="2023-10" db="EMBL/GenBank/DDBJ databases">
        <authorList>
            <person name="Rodriguez Cubillos JULIANA M."/>
            <person name="De Vega J."/>
        </authorList>
    </citation>
    <scope>NUCLEOTIDE SEQUENCE</scope>
</reference>
<name>A0ACB0J1N1_TRIPR</name>
<protein>
    <submittedName>
        <fullName evidence="1">Uncharacterized protein</fullName>
    </submittedName>
</protein>
<organism evidence="1 2">
    <name type="scientific">Trifolium pratense</name>
    <name type="common">Red clover</name>
    <dbReference type="NCBI Taxonomy" id="57577"/>
    <lineage>
        <taxon>Eukaryota</taxon>
        <taxon>Viridiplantae</taxon>
        <taxon>Streptophyta</taxon>
        <taxon>Embryophyta</taxon>
        <taxon>Tracheophyta</taxon>
        <taxon>Spermatophyta</taxon>
        <taxon>Magnoliopsida</taxon>
        <taxon>eudicotyledons</taxon>
        <taxon>Gunneridae</taxon>
        <taxon>Pentapetalae</taxon>
        <taxon>rosids</taxon>
        <taxon>fabids</taxon>
        <taxon>Fabales</taxon>
        <taxon>Fabaceae</taxon>
        <taxon>Papilionoideae</taxon>
        <taxon>50 kb inversion clade</taxon>
        <taxon>NPAAA clade</taxon>
        <taxon>Hologalegina</taxon>
        <taxon>IRL clade</taxon>
        <taxon>Trifolieae</taxon>
        <taxon>Trifolium</taxon>
    </lineage>
</organism>